<reference evidence="1" key="1">
    <citation type="submission" date="2009-04" db="EMBL/GenBank/DDBJ databases">
        <authorList>
            <person name="Weinstock G."/>
            <person name="Sodergren E."/>
            <person name="Clifton S."/>
            <person name="Fulton L."/>
            <person name="Fulton B."/>
            <person name="Courtney L."/>
            <person name="Fronick C."/>
            <person name="Harrison M."/>
            <person name="Strong C."/>
            <person name="Farmer C."/>
            <person name="Delahaunty K."/>
            <person name="Markovic C."/>
            <person name="Hall O."/>
            <person name="Minx P."/>
            <person name="Tomlinson C."/>
            <person name="Mitreva M."/>
            <person name="Nelson J."/>
            <person name="Hou S."/>
            <person name="Wollam A."/>
            <person name="Pepin K.H."/>
            <person name="Johnson M."/>
            <person name="Bhonagiri V."/>
            <person name="Nash W.E."/>
            <person name="Warren W."/>
            <person name="Chinwalla A."/>
            <person name="Mardis E.R."/>
            <person name="Wilson R.K."/>
        </authorList>
    </citation>
    <scope>NUCLEOTIDE SEQUENCE [LARGE SCALE GENOMIC DNA]</scope>
    <source>
        <strain evidence="1">DSM 14600</strain>
    </source>
</reference>
<name>C4G8V8_9FIRM</name>
<sequence>MGLGVETDCLTDVRDAELRQTEQADGVFHAHLQNIFCQRQSKLLPEPAGQVGAAVSDPGGDEVCGQFLIITRVYIAHTLTDGSREHGGLPEGMYSVDEVIDHMIVDPVELINMCGVGNFLPVAADEICRGSRWESPIRGGA</sequence>
<dbReference type="Proteomes" id="UP000003494">
    <property type="component" value="Unassembled WGS sequence"/>
</dbReference>
<dbReference type="AlphaFoldDB" id="C4G8V8"/>
<keyword evidence="2" id="KW-1185">Reference proteome</keyword>
<dbReference type="EMBL" id="ACIP02000001">
    <property type="protein sequence ID" value="EEP29055.1"/>
    <property type="molecule type" value="Genomic_DNA"/>
</dbReference>
<dbReference type="STRING" id="626523.GCWU000342_00405"/>
<gene>
    <name evidence="1" type="ORF">GCWU000342_00405</name>
</gene>
<dbReference type="HOGENOM" id="CLU_1824016_0_0_9"/>
<evidence type="ECO:0000313" key="1">
    <source>
        <dbReference type="EMBL" id="EEP29055.1"/>
    </source>
</evidence>
<protein>
    <submittedName>
        <fullName evidence="1">Uncharacterized protein</fullName>
    </submittedName>
</protein>
<proteinExistence type="predicted"/>
<evidence type="ECO:0000313" key="2">
    <source>
        <dbReference type="Proteomes" id="UP000003494"/>
    </source>
</evidence>
<accession>C4G8V8</accession>
<comment type="caution">
    <text evidence="1">The sequence shown here is derived from an EMBL/GenBank/DDBJ whole genome shotgun (WGS) entry which is preliminary data.</text>
</comment>
<organism evidence="1 2">
    <name type="scientific">Shuttleworthella satelles DSM 14600</name>
    <dbReference type="NCBI Taxonomy" id="626523"/>
    <lineage>
        <taxon>Bacteria</taxon>
        <taxon>Bacillati</taxon>
        <taxon>Bacillota</taxon>
        <taxon>Clostridia</taxon>
        <taxon>Lachnospirales</taxon>
        <taxon>Lachnospiraceae</taxon>
        <taxon>Shuttleworthella</taxon>
    </lineage>
</organism>